<feature type="transmembrane region" description="Helical" evidence="2">
    <location>
        <begin position="697"/>
        <end position="716"/>
    </location>
</feature>
<dbReference type="HOGENOM" id="CLU_007110_1_0_1"/>
<feature type="transmembrane region" description="Helical" evidence="2">
    <location>
        <begin position="257"/>
        <end position="273"/>
    </location>
</feature>
<feature type="transmembrane region" description="Helical" evidence="2">
    <location>
        <begin position="194"/>
        <end position="213"/>
    </location>
</feature>
<keyword evidence="2" id="KW-0812">Transmembrane</keyword>
<feature type="transmembrane region" description="Helical" evidence="2">
    <location>
        <begin position="863"/>
        <end position="888"/>
    </location>
</feature>
<feature type="transmembrane region" description="Helical" evidence="2">
    <location>
        <begin position="511"/>
        <end position="530"/>
    </location>
</feature>
<keyword evidence="2" id="KW-0472">Membrane</keyword>
<dbReference type="GO" id="GO:0016020">
    <property type="term" value="C:membrane"/>
    <property type="evidence" value="ECO:0007669"/>
    <property type="project" value="TreeGrafter"/>
</dbReference>
<feature type="compositionally biased region" description="Polar residues" evidence="1">
    <location>
        <begin position="933"/>
        <end position="945"/>
    </location>
</feature>
<protein>
    <recommendedName>
        <fullName evidence="3">PGG domain-containing protein</fullName>
    </recommendedName>
</protein>
<feature type="transmembrane region" description="Helical" evidence="2">
    <location>
        <begin position="564"/>
        <end position="587"/>
    </location>
</feature>
<keyword evidence="2" id="KW-1133">Transmembrane helix</keyword>
<dbReference type="Proteomes" id="UP000026962">
    <property type="component" value="Chromosome 6"/>
</dbReference>
<dbReference type="InterPro" id="IPR026961">
    <property type="entry name" value="PGG_dom"/>
</dbReference>
<feature type="transmembrane region" description="Helical" evidence="2">
    <location>
        <begin position="662"/>
        <end position="685"/>
    </location>
</feature>
<dbReference type="EnsemblPlants" id="OPUNC06G11120.1">
    <property type="protein sequence ID" value="OPUNC06G11120.1"/>
    <property type="gene ID" value="OPUNC06G11120"/>
</dbReference>
<feature type="transmembrane region" description="Helical" evidence="2">
    <location>
        <begin position="728"/>
        <end position="745"/>
    </location>
</feature>
<feature type="transmembrane region" description="Helical" evidence="2">
    <location>
        <begin position="162"/>
        <end position="182"/>
    </location>
</feature>
<feature type="domain" description="PGG" evidence="3">
    <location>
        <begin position="457"/>
        <end position="562"/>
    </location>
</feature>
<keyword evidence="5" id="KW-1185">Reference proteome</keyword>
<dbReference type="Gramene" id="OPUNC06G11120.1">
    <property type="protein sequence ID" value="OPUNC06G11120.1"/>
    <property type="gene ID" value="OPUNC06G11120"/>
</dbReference>
<feature type="transmembrane region" description="Helical" evidence="2">
    <location>
        <begin position="539"/>
        <end position="558"/>
    </location>
</feature>
<evidence type="ECO:0000313" key="4">
    <source>
        <dbReference type="EnsemblPlants" id="OPUNC06G11120.1"/>
    </source>
</evidence>
<feature type="transmembrane region" description="Helical" evidence="2">
    <location>
        <begin position="837"/>
        <end position="856"/>
    </location>
</feature>
<accession>A0A0E0LAN1</accession>
<dbReference type="PANTHER" id="PTHR24177:SF413">
    <property type="entry name" value="TRANSMEMBRANE PROTEIN, PUTATIVE-RELATED"/>
    <property type="match status" value="1"/>
</dbReference>
<sequence length="945" mass="102224">MARVMKAAINHWPRDPDSINSSCHYILQFHNDNPMHAGSGQATPFEGSEGREPIIRAGFARTDTDNGGTDVLYSSSEMERNNLQPTGSSQATTAAAAMPVTMIDDNRTWQLQKYLMLLTILVATVTYIAGLNPPGGVWLETKDGHLTGNPILPDTQPIRHFVFYYFNATAFVVSLMLIPFLLQPSEKVAVQLKAVRVAMLADLVLLMVAYIAGCCPDRPTTIFTSLLSAVIFGCVIVHSLVAPSSKGQLRLDKPNKVLMLLAIFVATVTYTAGMRPPGGTWEHAQEAGRSDAGEPIWLERRRLRFMAFLISNTIALVASLAVVMLILSSRLRRSTSCLALHVFLTMALLGLLGAYVSGSCTEWIFTVQVGCVAGAAAVILLYVSCLPIVEVLFDGFKSQHHSLLGAPGRGVTIISLVPIVPVREGEPIMARTPCLPGTTPTESTMVVHSSEAHVNPLDNGRSMILLLATLTATVTYQAGLDPPGGVWRDSEGGHKGGDLILLTTHAIRYKVFFYCNSAAFMSSIIVVIMVQSKDLVNRCALHAAVILDLLGLMGAYAAGSWRDIGASISIFVLVAAINVLFVVTYIVSYKSLTRGNNGSVPLAEQERKRELQKRQKLLLNLAVLAITVTYQAGLTPPGGFWIGHADEEHHNGDPVLGDNYRGWYTSFFFCNTTSFMASVVTIVFLVSQSLSEIDMAYCRALYFCVSIVLAGLVGAFACGTSQRMQESMYVLGLASLGFTLAIPYIHRSHPMVRNGDSSDLADDAVELADDVVTNDQYIKRHKLCKYLMLIGILAATITYQAGLTPPGNVWPAADDGEGHAAGDPILRDSDRRHYLSFLYSNSASFVASVIVIVLLLRGMVRKLGFFLPPIWVVHAVTVVDLLALLVAYAMGSSRDQGTSVYVVAVAATVLVYIAIYVGLSSRRGDREQGDNGGISSHPSSQAARV</sequence>
<evidence type="ECO:0000313" key="5">
    <source>
        <dbReference type="Proteomes" id="UP000026962"/>
    </source>
</evidence>
<feature type="transmembrane region" description="Helical" evidence="2">
    <location>
        <begin position="225"/>
        <end position="245"/>
    </location>
</feature>
<dbReference type="eggNOG" id="KOG0504">
    <property type="taxonomic scope" value="Eukaryota"/>
</dbReference>
<feature type="region of interest" description="Disordered" evidence="1">
    <location>
        <begin position="925"/>
        <end position="945"/>
    </location>
</feature>
<evidence type="ECO:0000259" key="3">
    <source>
        <dbReference type="Pfam" id="PF13962"/>
    </source>
</evidence>
<evidence type="ECO:0000256" key="1">
    <source>
        <dbReference type="SAM" id="MobiDB-lite"/>
    </source>
</evidence>
<dbReference type="STRING" id="4537.A0A0E0LAN1"/>
<feature type="transmembrane region" description="Helical" evidence="2">
    <location>
        <begin position="305"/>
        <end position="326"/>
    </location>
</feature>
<reference evidence="4" key="1">
    <citation type="submission" date="2015-04" db="UniProtKB">
        <authorList>
            <consortium name="EnsemblPlants"/>
        </authorList>
    </citation>
    <scope>IDENTIFICATION</scope>
</reference>
<feature type="domain" description="PGG" evidence="3">
    <location>
        <begin position="782"/>
        <end position="894"/>
    </location>
</feature>
<feature type="domain" description="PGG" evidence="3">
    <location>
        <begin position="251"/>
        <end position="361"/>
    </location>
</feature>
<feature type="domain" description="PGG" evidence="3">
    <location>
        <begin position="108"/>
        <end position="215"/>
    </location>
</feature>
<feature type="transmembrane region" description="Helical" evidence="2">
    <location>
        <begin position="617"/>
        <end position="642"/>
    </location>
</feature>
<dbReference type="Pfam" id="PF13962">
    <property type="entry name" value="PGG"/>
    <property type="match status" value="5"/>
</dbReference>
<feature type="transmembrane region" description="Helical" evidence="2">
    <location>
        <begin position="463"/>
        <end position="480"/>
    </location>
</feature>
<reference evidence="4" key="2">
    <citation type="submission" date="2018-05" db="EMBL/GenBank/DDBJ databases">
        <title>OpunRS2 (Oryza punctata Reference Sequence Version 2).</title>
        <authorList>
            <person name="Zhang J."/>
            <person name="Kudrna D."/>
            <person name="Lee S."/>
            <person name="Talag J."/>
            <person name="Welchert J."/>
            <person name="Wing R.A."/>
        </authorList>
    </citation>
    <scope>NUCLEOTIDE SEQUENCE [LARGE SCALE GENOMIC DNA]</scope>
</reference>
<feature type="transmembrane region" description="Helical" evidence="2">
    <location>
        <begin position="114"/>
        <end position="131"/>
    </location>
</feature>
<evidence type="ECO:0000256" key="2">
    <source>
        <dbReference type="SAM" id="Phobius"/>
    </source>
</evidence>
<feature type="transmembrane region" description="Helical" evidence="2">
    <location>
        <begin position="338"/>
        <end position="357"/>
    </location>
</feature>
<organism evidence="4">
    <name type="scientific">Oryza punctata</name>
    <name type="common">Red rice</name>
    <dbReference type="NCBI Taxonomy" id="4537"/>
    <lineage>
        <taxon>Eukaryota</taxon>
        <taxon>Viridiplantae</taxon>
        <taxon>Streptophyta</taxon>
        <taxon>Embryophyta</taxon>
        <taxon>Tracheophyta</taxon>
        <taxon>Spermatophyta</taxon>
        <taxon>Magnoliopsida</taxon>
        <taxon>Liliopsida</taxon>
        <taxon>Poales</taxon>
        <taxon>Poaceae</taxon>
        <taxon>BOP clade</taxon>
        <taxon>Oryzoideae</taxon>
        <taxon>Oryzeae</taxon>
        <taxon>Oryzinae</taxon>
        <taxon>Oryza</taxon>
    </lineage>
</organism>
<feature type="domain" description="PGG" evidence="3">
    <location>
        <begin position="610"/>
        <end position="720"/>
    </location>
</feature>
<proteinExistence type="predicted"/>
<name>A0A0E0LAN1_ORYPU</name>
<feature type="transmembrane region" description="Helical" evidence="2">
    <location>
        <begin position="783"/>
        <end position="801"/>
    </location>
</feature>
<feature type="transmembrane region" description="Helical" evidence="2">
    <location>
        <begin position="900"/>
        <end position="919"/>
    </location>
</feature>
<dbReference type="PANTHER" id="PTHR24177">
    <property type="entry name" value="CASKIN"/>
    <property type="match status" value="1"/>
</dbReference>
<feature type="transmembrane region" description="Helical" evidence="2">
    <location>
        <begin position="363"/>
        <end position="389"/>
    </location>
</feature>
<dbReference type="AlphaFoldDB" id="A0A0E0LAN1"/>
<dbReference type="OMA" id="TTHAIRY"/>